<geneLocation type="mitochondrion" evidence="2"/>
<keyword evidence="1" id="KW-0812">Transmembrane</keyword>
<dbReference type="AlphaFoldDB" id="A0A6B9XVL2"/>
<keyword evidence="1" id="KW-1133">Transmembrane helix</keyword>
<dbReference type="EMBL" id="MK697699">
    <property type="protein sequence ID" value="QHR90242.1"/>
    <property type="molecule type" value="Genomic_DNA"/>
</dbReference>
<protein>
    <submittedName>
        <fullName evidence="2">Uncharacterized protein</fullName>
    </submittedName>
</protein>
<keyword evidence="2" id="KW-0496">Mitochondrion</keyword>
<accession>A0A6B9XVL2</accession>
<proteinExistence type="predicted"/>
<feature type="transmembrane region" description="Helical" evidence="1">
    <location>
        <begin position="21"/>
        <end position="41"/>
    </location>
</feature>
<organism evidence="2">
    <name type="scientific">Picea sitchensis</name>
    <name type="common">Sitka spruce</name>
    <name type="synonym">Pinus sitchensis</name>
    <dbReference type="NCBI Taxonomy" id="3332"/>
    <lineage>
        <taxon>Eukaryota</taxon>
        <taxon>Viridiplantae</taxon>
        <taxon>Streptophyta</taxon>
        <taxon>Embryophyta</taxon>
        <taxon>Tracheophyta</taxon>
        <taxon>Spermatophyta</taxon>
        <taxon>Pinopsida</taxon>
        <taxon>Pinidae</taxon>
        <taxon>Conifers I</taxon>
        <taxon>Pinales</taxon>
        <taxon>Pinaceae</taxon>
        <taxon>Picea</taxon>
    </lineage>
</organism>
<name>A0A6B9XVL2_PICSI</name>
<sequence length="70" mass="8061">MNQPIFPPTLVHDVSYPHNSLFHWLLCHFVLVHSLFARALIDPIDIYHLFVCSSLRGFSLIVLRGCCILI</sequence>
<evidence type="ECO:0000313" key="2">
    <source>
        <dbReference type="EMBL" id="QHR90242.1"/>
    </source>
</evidence>
<evidence type="ECO:0000256" key="1">
    <source>
        <dbReference type="SAM" id="Phobius"/>
    </source>
</evidence>
<gene>
    <name evidence="2" type="primary">orf04288</name>
    <name evidence="2" type="ORF">Q903MT_gene4265</name>
</gene>
<keyword evidence="1" id="KW-0472">Membrane</keyword>
<reference evidence="2" key="1">
    <citation type="submission" date="2019-03" db="EMBL/GenBank/DDBJ databases">
        <title>Largest Complete Mitochondrial Genome of a Gymnosperm, Sitka Spruce (Picea sitchensis), Indicates Complex Physical Structure.</title>
        <authorList>
            <person name="Jackman S.D."/>
            <person name="Coombe L."/>
            <person name="Warren R."/>
            <person name="Kirk H."/>
            <person name="Trinh E."/>
            <person name="McLeod T."/>
            <person name="Pleasance S."/>
            <person name="Pandoh P."/>
            <person name="Zhao Y."/>
            <person name="Coope R."/>
            <person name="Bousquet J."/>
            <person name="Bohlmann J.C."/>
            <person name="Jones S.J.M."/>
            <person name="Birol I."/>
        </authorList>
    </citation>
    <scope>NUCLEOTIDE SEQUENCE</scope>
    <source>
        <strain evidence="2">Q903</strain>
    </source>
</reference>